<evidence type="ECO:0000256" key="1">
    <source>
        <dbReference type="ARBA" id="ARBA00022723"/>
    </source>
</evidence>
<dbReference type="InterPro" id="IPR050316">
    <property type="entry name" value="Tyrosinase/Hemocyanin"/>
</dbReference>
<proteinExistence type="predicted"/>
<keyword evidence="3" id="KW-0732">Signal</keyword>
<feature type="signal peptide" evidence="3">
    <location>
        <begin position="1"/>
        <end position="21"/>
    </location>
</feature>
<accession>A0AA39GRF5</accession>
<dbReference type="PROSITE" id="PS00497">
    <property type="entry name" value="TYROSINASE_1"/>
    <property type="match status" value="1"/>
</dbReference>
<dbReference type="Gene3D" id="1.10.1280.10">
    <property type="entry name" value="Di-copper center containing domain from catechol oxidase"/>
    <property type="match status" value="1"/>
</dbReference>
<dbReference type="Pfam" id="PF00264">
    <property type="entry name" value="Tyrosinase"/>
    <property type="match status" value="1"/>
</dbReference>
<gene>
    <name evidence="6" type="ORF">NLU13_0923</name>
</gene>
<reference evidence="6" key="1">
    <citation type="submission" date="2022-10" db="EMBL/GenBank/DDBJ databases">
        <title>Determination and structural analysis of whole genome sequence of Sarocladium strictum F4-1.</title>
        <authorList>
            <person name="Hu L."/>
            <person name="Jiang Y."/>
        </authorList>
    </citation>
    <scope>NUCLEOTIDE SEQUENCE</scope>
    <source>
        <strain evidence="6">F4-1</strain>
    </source>
</reference>
<organism evidence="6 7">
    <name type="scientific">Sarocladium strictum</name>
    <name type="common">Black bundle disease fungus</name>
    <name type="synonym">Acremonium strictum</name>
    <dbReference type="NCBI Taxonomy" id="5046"/>
    <lineage>
        <taxon>Eukaryota</taxon>
        <taxon>Fungi</taxon>
        <taxon>Dikarya</taxon>
        <taxon>Ascomycota</taxon>
        <taxon>Pezizomycotina</taxon>
        <taxon>Sordariomycetes</taxon>
        <taxon>Hypocreomycetidae</taxon>
        <taxon>Hypocreales</taxon>
        <taxon>Sarocladiaceae</taxon>
        <taxon>Sarocladium</taxon>
    </lineage>
</organism>
<name>A0AA39GRF5_SARSR</name>
<protein>
    <recommendedName>
        <fullName evidence="4 5">Tyrosinase copper-binding domain-containing protein</fullName>
    </recommendedName>
</protein>
<dbReference type="PANTHER" id="PTHR11474:SF126">
    <property type="entry name" value="TYROSINASE-LIKE PROTEIN TYR-1-RELATED"/>
    <property type="match status" value="1"/>
</dbReference>
<feature type="chain" id="PRO_5041443702" description="Tyrosinase copper-binding domain-containing protein" evidence="3">
    <location>
        <begin position="22"/>
        <end position="360"/>
    </location>
</feature>
<dbReference type="GO" id="GO:0046872">
    <property type="term" value="F:metal ion binding"/>
    <property type="evidence" value="ECO:0007669"/>
    <property type="project" value="UniProtKB-KW"/>
</dbReference>
<keyword evidence="2" id="KW-0186">Copper</keyword>
<feature type="domain" description="Tyrosinase copper-binding" evidence="4">
    <location>
        <begin position="95"/>
        <end position="112"/>
    </location>
</feature>
<evidence type="ECO:0000256" key="2">
    <source>
        <dbReference type="ARBA" id="ARBA00023008"/>
    </source>
</evidence>
<dbReference type="PRINTS" id="PR00092">
    <property type="entry name" value="TYROSINASE"/>
</dbReference>
<evidence type="ECO:0000259" key="5">
    <source>
        <dbReference type="PROSITE" id="PS00498"/>
    </source>
</evidence>
<sequence>MHVSGILQALVLALPIGQVLALPPRNCKPKDNGCCAAPLVRKEWRTLSKKQKHEYIAAVQCLQHKPPQLSHLYPGSKSRFDDFQASHIDLTPLIHWNAPFLPWHRYFVHLYEAALRNECGYSGAQPYWDWSLDANSEADVLASPVFHPTEGFGGNGPYIPDAEAAAFPNLPFVVPGRSGGGCVADGPFANRTVSLGLGESVEYNPHCLRRDISPWLLTHSANSGVVNHVLAADSFYEFNVRAQGGLMPDEITLHGSAHIAIGGNSGDIANVNSSPGDPLFYLHHANLDRVWEKWQAKAPAHRSDFSGPDKEWAYPFNFFGDIPYANITSDWDLVYSGLSAGNKVRDLMDPLKGPLCYKYE</sequence>
<dbReference type="InterPro" id="IPR008922">
    <property type="entry name" value="Di-copper_centre_dom_sf"/>
</dbReference>
<feature type="domain" description="Tyrosinase copper-binding" evidence="5">
    <location>
        <begin position="277"/>
        <end position="288"/>
    </location>
</feature>
<dbReference type="Proteomes" id="UP001175261">
    <property type="component" value="Unassembled WGS sequence"/>
</dbReference>
<evidence type="ECO:0000313" key="7">
    <source>
        <dbReference type="Proteomes" id="UP001175261"/>
    </source>
</evidence>
<dbReference type="GO" id="GO:0016491">
    <property type="term" value="F:oxidoreductase activity"/>
    <property type="evidence" value="ECO:0007669"/>
    <property type="project" value="InterPro"/>
</dbReference>
<keyword evidence="7" id="KW-1185">Reference proteome</keyword>
<dbReference type="SUPFAM" id="SSF48056">
    <property type="entry name" value="Di-copper centre-containing domain"/>
    <property type="match status" value="1"/>
</dbReference>
<dbReference type="PANTHER" id="PTHR11474">
    <property type="entry name" value="TYROSINASE FAMILY MEMBER"/>
    <property type="match status" value="1"/>
</dbReference>
<dbReference type="InterPro" id="IPR002227">
    <property type="entry name" value="Tyrosinase_Cu-bd"/>
</dbReference>
<evidence type="ECO:0000313" key="6">
    <source>
        <dbReference type="EMBL" id="KAK0391423.1"/>
    </source>
</evidence>
<evidence type="ECO:0000259" key="4">
    <source>
        <dbReference type="PROSITE" id="PS00497"/>
    </source>
</evidence>
<keyword evidence="1" id="KW-0479">Metal-binding</keyword>
<dbReference type="PROSITE" id="PS00498">
    <property type="entry name" value="TYROSINASE_2"/>
    <property type="match status" value="1"/>
</dbReference>
<dbReference type="AlphaFoldDB" id="A0AA39GRF5"/>
<comment type="caution">
    <text evidence="6">The sequence shown here is derived from an EMBL/GenBank/DDBJ whole genome shotgun (WGS) entry which is preliminary data.</text>
</comment>
<dbReference type="EMBL" id="JAPDFR010000001">
    <property type="protein sequence ID" value="KAK0391423.1"/>
    <property type="molecule type" value="Genomic_DNA"/>
</dbReference>
<evidence type="ECO:0000256" key="3">
    <source>
        <dbReference type="SAM" id="SignalP"/>
    </source>
</evidence>